<feature type="binding site" evidence="1">
    <location>
        <position position="65"/>
    </location>
    <ligand>
        <name>Mg(2+)</name>
        <dbReference type="ChEBI" id="CHEBI:18420"/>
        <label>1</label>
        <note>catalytic</note>
    </ligand>
</feature>
<accession>A0A3D9ZIS1</accession>
<dbReference type="PRINTS" id="PR00377">
    <property type="entry name" value="IMPHPHTASES"/>
</dbReference>
<dbReference type="SUPFAM" id="SSF56655">
    <property type="entry name" value="Carbohydrate phosphatase"/>
    <property type="match status" value="1"/>
</dbReference>
<feature type="binding site" evidence="1">
    <location>
        <position position="81"/>
    </location>
    <ligand>
        <name>Mg(2+)</name>
        <dbReference type="ChEBI" id="CHEBI:18420"/>
        <label>1</label>
        <note>catalytic</note>
    </ligand>
</feature>
<sequence length="268" mass="28091">MTSDADLAIAAAWAGADVVRRYYGTPVDHFAKSHRDFATTADLEAERAILAVIRAERPDDAFLGEESGRSGPAGPRMWMVDPLCGTLNFAVQTPLVAVNVALRTATGVTVAAAADPLAGELFWTDGTAAWLRRAGEDERLVPTGDSRLVDLNLDPPFPNADVFRATTLLADPEFGAAFGPRVLSTTLAVAWVAAGRRAAYVTDGHFEDSVHFASGLAICRAAGCVVTGIHGQPLHTGIGGLLVAADAQTHAALLRLVRKQESPAAATP</sequence>
<dbReference type="GO" id="GO:0046872">
    <property type="term" value="F:metal ion binding"/>
    <property type="evidence" value="ECO:0007669"/>
    <property type="project" value="UniProtKB-KW"/>
</dbReference>
<feature type="binding site" evidence="1">
    <location>
        <position position="83"/>
    </location>
    <ligand>
        <name>Mg(2+)</name>
        <dbReference type="ChEBI" id="CHEBI:18420"/>
        <label>1</label>
        <note>catalytic</note>
    </ligand>
</feature>
<evidence type="ECO:0000313" key="2">
    <source>
        <dbReference type="EMBL" id="REF97288.1"/>
    </source>
</evidence>
<organism evidence="2 3">
    <name type="scientific">Asanoa ferruginea</name>
    <dbReference type="NCBI Taxonomy" id="53367"/>
    <lineage>
        <taxon>Bacteria</taxon>
        <taxon>Bacillati</taxon>
        <taxon>Actinomycetota</taxon>
        <taxon>Actinomycetes</taxon>
        <taxon>Micromonosporales</taxon>
        <taxon>Micromonosporaceae</taxon>
        <taxon>Asanoa</taxon>
    </lineage>
</organism>
<dbReference type="Pfam" id="PF00459">
    <property type="entry name" value="Inositol_P"/>
    <property type="match status" value="1"/>
</dbReference>
<dbReference type="CDD" id="cd01637">
    <property type="entry name" value="IMPase_like"/>
    <property type="match status" value="1"/>
</dbReference>
<dbReference type="InterPro" id="IPR000760">
    <property type="entry name" value="Inositol_monophosphatase-like"/>
</dbReference>
<dbReference type="GO" id="GO:0006020">
    <property type="term" value="P:inositol metabolic process"/>
    <property type="evidence" value="ECO:0007669"/>
    <property type="project" value="TreeGrafter"/>
</dbReference>
<dbReference type="Gene3D" id="3.30.540.10">
    <property type="entry name" value="Fructose-1,6-Bisphosphatase, subunit A, domain 1"/>
    <property type="match status" value="1"/>
</dbReference>
<dbReference type="AlphaFoldDB" id="A0A3D9ZIS1"/>
<dbReference type="EMBL" id="QUMQ01000001">
    <property type="protein sequence ID" value="REF97288.1"/>
    <property type="molecule type" value="Genomic_DNA"/>
</dbReference>
<dbReference type="PANTHER" id="PTHR20854:SF4">
    <property type="entry name" value="INOSITOL-1-MONOPHOSPHATASE-RELATED"/>
    <property type="match status" value="1"/>
</dbReference>
<dbReference type="PANTHER" id="PTHR20854">
    <property type="entry name" value="INOSITOL MONOPHOSPHATASE"/>
    <property type="match status" value="1"/>
</dbReference>
<keyword evidence="3" id="KW-1185">Reference proteome</keyword>
<keyword evidence="1" id="KW-0460">Magnesium</keyword>
<reference evidence="2 3" key="1">
    <citation type="submission" date="2018-08" db="EMBL/GenBank/DDBJ databases">
        <title>Sequencing the genomes of 1000 actinobacteria strains.</title>
        <authorList>
            <person name="Klenk H.-P."/>
        </authorList>
    </citation>
    <scope>NUCLEOTIDE SEQUENCE [LARGE SCALE GENOMIC DNA]</scope>
    <source>
        <strain evidence="2 3">DSM 44099</strain>
    </source>
</reference>
<evidence type="ECO:0000313" key="3">
    <source>
        <dbReference type="Proteomes" id="UP000256913"/>
    </source>
</evidence>
<name>A0A3D9ZIS1_9ACTN</name>
<dbReference type="RefSeq" id="WP_239097236.1">
    <property type="nucleotide sequence ID" value="NZ_BONB01000020.1"/>
</dbReference>
<keyword evidence="1" id="KW-0479">Metal-binding</keyword>
<dbReference type="GO" id="GO:0007165">
    <property type="term" value="P:signal transduction"/>
    <property type="evidence" value="ECO:0007669"/>
    <property type="project" value="TreeGrafter"/>
</dbReference>
<comment type="caution">
    <text evidence="2">The sequence shown here is derived from an EMBL/GenBank/DDBJ whole genome shotgun (WGS) entry which is preliminary data.</text>
</comment>
<dbReference type="GO" id="GO:0008934">
    <property type="term" value="F:inositol monophosphate 1-phosphatase activity"/>
    <property type="evidence" value="ECO:0007669"/>
    <property type="project" value="TreeGrafter"/>
</dbReference>
<comment type="cofactor">
    <cofactor evidence="1">
        <name>Mg(2+)</name>
        <dbReference type="ChEBI" id="CHEBI:18420"/>
    </cofactor>
</comment>
<dbReference type="Proteomes" id="UP000256913">
    <property type="component" value="Unassembled WGS sequence"/>
</dbReference>
<evidence type="ECO:0000256" key="1">
    <source>
        <dbReference type="PIRSR" id="PIRSR600760-2"/>
    </source>
</evidence>
<dbReference type="Gene3D" id="3.40.190.80">
    <property type="match status" value="1"/>
</dbReference>
<protein>
    <submittedName>
        <fullName evidence="2">Myo-inositol-1(Or 4)-monophosphatase</fullName>
    </submittedName>
</protein>
<proteinExistence type="predicted"/>
<gene>
    <name evidence="2" type="ORF">DFJ67_3285</name>
</gene>